<dbReference type="NCBIfam" id="TIGR01537">
    <property type="entry name" value="portal_HK97"/>
    <property type="match status" value="1"/>
</dbReference>
<dbReference type="Proteomes" id="UP000501600">
    <property type="component" value="Chromosome"/>
</dbReference>
<gene>
    <name evidence="1" type="ORF">HF685_08910</name>
</gene>
<dbReference type="KEGG" id="phao:HF685_08910"/>
<dbReference type="InterPro" id="IPR006427">
    <property type="entry name" value="Portal_HK97"/>
</dbReference>
<evidence type="ECO:0000313" key="1">
    <source>
        <dbReference type="EMBL" id="QJB69385.1"/>
    </source>
</evidence>
<name>A0A6H2DN52_9SPHN</name>
<keyword evidence="2" id="KW-1185">Reference proteome</keyword>
<accession>A0A6H2DN52</accession>
<dbReference type="Pfam" id="PF04860">
    <property type="entry name" value="Phage_portal"/>
    <property type="match status" value="1"/>
</dbReference>
<dbReference type="AlphaFoldDB" id="A0A6H2DN52"/>
<dbReference type="InterPro" id="IPR006944">
    <property type="entry name" value="Phage/GTA_portal"/>
</dbReference>
<sequence>MTFWENISLAFKGGAGQTRPPLGRSYIGSYGGASFSGEAPFSYEANVREAYVENAIAQRAVRIVAEAVGDVPLAPVDESVATLVNTSSAAQSLLETVAAHLLLHGNAYVQIICGADDQPAELFALRPDRITIEPDAKGWPVAYVYQAGEHKTRFAALDEMAMDGQRDAVIHLKAFHPTDDHYGLGCLGAAGKAVAVHNAAAKWNKALLDNAARPSGALVYDPGTDGSALSADQFDRLKAEMEASFAGSGNAGRPMLLEGGLKWQSMSMTPADMDFVALKEGAAREIALAFGVPPMLLGLPGDNSYANYREANRALWRLTILPLAGKILDGLSVPLRSWWPELKLAVDRDQIPALSEDRERLWKQVCEADFLSPQEKRTMLGLE</sequence>
<proteinExistence type="predicted"/>
<organism evidence="1 2">
    <name type="scientific">Parasphingorhabdus halotolerans</name>
    <dbReference type="NCBI Taxonomy" id="2725558"/>
    <lineage>
        <taxon>Bacteria</taxon>
        <taxon>Pseudomonadati</taxon>
        <taxon>Pseudomonadota</taxon>
        <taxon>Alphaproteobacteria</taxon>
        <taxon>Sphingomonadales</taxon>
        <taxon>Sphingomonadaceae</taxon>
        <taxon>Parasphingorhabdus</taxon>
    </lineage>
</organism>
<protein>
    <submittedName>
        <fullName evidence="1">Phage portal protein</fullName>
    </submittedName>
</protein>
<dbReference type="RefSeq" id="WP_168819395.1">
    <property type="nucleotide sequence ID" value="NZ_CP051217.1"/>
</dbReference>
<evidence type="ECO:0000313" key="2">
    <source>
        <dbReference type="Proteomes" id="UP000501600"/>
    </source>
</evidence>
<reference evidence="1 2" key="1">
    <citation type="submission" date="2020-04" db="EMBL/GenBank/DDBJ databases">
        <title>Genome sequence for Sphingorhabdus sp. strain M1.</title>
        <authorList>
            <person name="Park S.-J."/>
        </authorList>
    </citation>
    <scope>NUCLEOTIDE SEQUENCE [LARGE SCALE GENOMIC DNA]</scope>
    <source>
        <strain evidence="1 2">JK6</strain>
    </source>
</reference>
<dbReference type="EMBL" id="CP051217">
    <property type="protein sequence ID" value="QJB69385.1"/>
    <property type="molecule type" value="Genomic_DNA"/>
</dbReference>